<evidence type="ECO:0000313" key="1">
    <source>
        <dbReference type="EMBL" id="DBA02385.1"/>
    </source>
</evidence>
<organism evidence="1 2">
    <name type="scientific">Lagenidium giganteum</name>
    <dbReference type="NCBI Taxonomy" id="4803"/>
    <lineage>
        <taxon>Eukaryota</taxon>
        <taxon>Sar</taxon>
        <taxon>Stramenopiles</taxon>
        <taxon>Oomycota</taxon>
        <taxon>Peronosporomycetes</taxon>
        <taxon>Pythiales</taxon>
        <taxon>Pythiaceae</taxon>
    </lineage>
</organism>
<evidence type="ECO:0000313" key="2">
    <source>
        <dbReference type="Proteomes" id="UP001146120"/>
    </source>
</evidence>
<comment type="caution">
    <text evidence="1">The sequence shown here is derived from an EMBL/GenBank/DDBJ whole genome shotgun (WGS) entry which is preliminary data.</text>
</comment>
<dbReference type="EMBL" id="DAKRPA010000032">
    <property type="protein sequence ID" value="DBA02385.1"/>
    <property type="molecule type" value="Genomic_DNA"/>
</dbReference>
<gene>
    <name evidence="1" type="ORF">N0F65_007204</name>
</gene>
<sequence length="47" mass="5426">MHSTTGHTQQLDQQRAEHFDTQLLELLSMSTSTCTESCRSLRIYQLV</sequence>
<dbReference type="Proteomes" id="UP001146120">
    <property type="component" value="Unassembled WGS sequence"/>
</dbReference>
<dbReference type="AlphaFoldDB" id="A0AAV2Z8Z8"/>
<reference evidence="1" key="1">
    <citation type="submission" date="2022-11" db="EMBL/GenBank/DDBJ databases">
        <authorList>
            <person name="Morgan W.R."/>
            <person name="Tartar A."/>
        </authorList>
    </citation>
    <scope>NUCLEOTIDE SEQUENCE</scope>
    <source>
        <strain evidence="1">ARSEF 373</strain>
    </source>
</reference>
<protein>
    <submittedName>
        <fullName evidence="1">Uncharacterized protein</fullName>
    </submittedName>
</protein>
<name>A0AAV2Z8Z8_9STRA</name>
<keyword evidence="2" id="KW-1185">Reference proteome</keyword>
<proteinExistence type="predicted"/>
<accession>A0AAV2Z8Z8</accession>
<reference evidence="1" key="2">
    <citation type="journal article" date="2023" name="Microbiol Resour">
        <title>Decontamination and Annotation of the Draft Genome Sequence of the Oomycete Lagenidium giganteum ARSEF 373.</title>
        <authorList>
            <person name="Morgan W.R."/>
            <person name="Tartar A."/>
        </authorList>
    </citation>
    <scope>NUCLEOTIDE SEQUENCE</scope>
    <source>
        <strain evidence="1">ARSEF 373</strain>
    </source>
</reference>